<feature type="coiled-coil region" evidence="12">
    <location>
        <begin position="256"/>
        <end position="283"/>
    </location>
</feature>
<dbReference type="EMBL" id="BLKM01000702">
    <property type="protein sequence ID" value="GFG37539.1"/>
    <property type="molecule type" value="Genomic_DNA"/>
</dbReference>
<dbReference type="GO" id="GO:0016887">
    <property type="term" value="F:ATP hydrolysis activity"/>
    <property type="evidence" value="ECO:0007669"/>
    <property type="project" value="InterPro"/>
</dbReference>
<dbReference type="GO" id="GO:0000796">
    <property type="term" value="C:condensin complex"/>
    <property type="evidence" value="ECO:0007669"/>
    <property type="project" value="TreeGrafter"/>
</dbReference>
<evidence type="ECO:0000256" key="6">
    <source>
        <dbReference type="ARBA" id="ARBA00022840"/>
    </source>
</evidence>
<dbReference type="PIRSF" id="PIRSF005719">
    <property type="entry name" value="SMC"/>
    <property type="match status" value="1"/>
</dbReference>
<proteinExistence type="inferred from homology"/>
<protein>
    <recommendedName>
        <fullName evidence="11">Structural maintenance of chromosomes protein</fullName>
    </recommendedName>
</protein>
<dbReference type="InterPro" id="IPR010935">
    <property type="entry name" value="SMC_hinge"/>
</dbReference>
<keyword evidence="10" id="KW-0131">Cell cycle</keyword>
<dbReference type="Gene3D" id="1.20.1060.20">
    <property type="match status" value="1"/>
</dbReference>
<dbReference type="GO" id="GO:0007076">
    <property type="term" value="P:mitotic chromosome condensation"/>
    <property type="evidence" value="ECO:0007669"/>
    <property type="project" value="TreeGrafter"/>
</dbReference>
<comment type="similarity">
    <text evidence="2">Belongs to the SMC family. SMC4 subfamily.</text>
</comment>
<evidence type="ECO:0000259" key="14">
    <source>
        <dbReference type="SMART" id="SM00968"/>
    </source>
</evidence>
<keyword evidence="7 12" id="KW-0175">Coiled coil</keyword>
<organism evidence="15 16">
    <name type="scientific">Coptotermes formosanus</name>
    <name type="common">Formosan subterranean termite</name>
    <dbReference type="NCBI Taxonomy" id="36987"/>
    <lineage>
        <taxon>Eukaryota</taxon>
        <taxon>Metazoa</taxon>
        <taxon>Ecdysozoa</taxon>
        <taxon>Arthropoda</taxon>
        <taxon>Hexapoda</taxon>
        <taxon>Insecta</taxon>
        <taxon>Pterygota</taxon>
        <taxon>Neoptera</taxon>
        <taxon>Polyneoptera</taxon>
        <taxon>Dictyoptera</taxon>
        <taxon>Blattodea</taxon>
        <taxon>Blattoidea</taxon>
        <taxon>Termitoidae</taxon>
        <taxon>Rhinotermitidae</taxon>
        <taxon>Coptotermes</taxon>
    </lineage>
</organism>
<feature type="coiled-coil region" evidence="12">
    <location>
        <begin position="446"/>
        <end position="557"/>
    </location>
</feature>
<evidence type="ECO:0000256" key="11">
    <source>
        <dbReference type="PIRNR" id="PIRNR005719"/>
    </source>
</evidence>
<feature type="compositionally biased region" description="Basic and acidic residues" evidence="13">
    <location>
        <begin position="1"/>
        <end position="20"/>
    </location>
</feature>
<keyword evidence="3" id="KW-0132">Cell division</keyword>
<dbReference type="InterPro" id="IPR036277">
    <property type="entry name" value="SMC_hinge_sf"/>
</dbReference>
<dbReference type="InParanoid" id="A0A6L2PYF5"/>
<dbReference type="PANTHER" id="PTHR18937">
    <property type="entry name" value="STRUCTURAL MAINTENANCE OF CHROMOSOMES SMC FAMILY MEMBER"/>
    <property type="match status" value="1"/>
</dbReference>
<evidence type="ECO:0000256" key="3">
    <source>
        <dbReference type="ARBA" id="ARBA00022618"/>
    </source>
</evidence>
<evidence type="ECO:0000256" key="5">
    <source>
        <dbReference type="ARBA" id="ARBA00022776"/>
    </source>
</evidence>
<evidence type="ECO:0000256" key="7">
    <source>
        <dbReference type="ARBA" id="ARBA00023054"/>
    </source>
</evidence>
<feature type="region of interest" description="Disordered" evidence="13">
    <location>
        <begin position="1291"/>
        <end position="1335"/>
    </location>
</feature>
<dbReference type="Proteomes" id="UP000502823">
    <property type="component" value="Unassembled WGS sequence"/>
</dbReference>
<sequence length="1393" mass="158328">MPQKNIRSDDDADQGRHQSDGMEENALDVSEIREEGEPSEDEEGGLRIGDIYVAPPPKPVCSSETSGPRLIITHIENENFKSYAGRQVLGPFHKCFTSIVGPNGSGKSNVIDSMLFVFGYRASKIRSKKISVLIHNSAQHQNIQSCTVAVHFQQITDIPGTDDFELVPNTKLVVTRTAFKDNTSFYTVNGQRMQFKEVAKLLRSQGIDLDHNRFLILQGEVEQIAMMKPKAPSEHESGMLEFLEDIIGTTRYKEPLEKLSALVEQLNEERSEKLNRVKIVEREKEDLEGPMKEAVAYVKVENEMTRTKNVVCQKYIYENQLCTEELEKKKQAIDDSASVLRRQLKEVVDAREGKGRAIKECSKVLDELVNKKDALTEQFNKMNQQHVAIKADMSQTNKKRKKTKEHLAEEKRKLNELEHVPEKNEREIAELTVREEKLSRDLEKGTAEMEKTMAGLKAETQELQDSKNKLQTQLIELKKTVDDTKSDYDIAKAELDLYLSSEQKELTKLEQIKSNYETASRTVEGRKDEIEQLNTGIPETEKQLQDAQLELAQVRKNEAAASEGLRAHRSEVEELRSSMQANRSRGRVLDALMEQKQLGHLPGIFGRLGDLGAIDQKYDVAVSTACGPLDNIVVDTVDTGQRCIEFLKRNDIGRATFIALEKQEHLREKCRTPISRPEGVPRLFDLIRVEDERVRPAFYYALRDTLVANDLDQATRIAYGQQRFRVVTLDGQLIELAGTMSGGGKTVLRGRMGQSVAITSSVVSPRKLDQMEQKQQQLETSVRQLRARQVSLEDQVALLSQQLRTMKMNLNKYRLEIQFSAEQLPTLQEQLRRQEEKVRAAAPDSGHVKALTKVVAKAQIAYDAATEEAGAVESQVQNLHKQIMTITSGRMKAAQKKVDDISKNLDKVRQEVTRLKVAIRTSERNAKKSSEKIENMVQEIQDCETKMLNMQKEQEKIESDGKVILDELKAVADSVLAKEEEVVGLKEELSEIQKEENKLKAEKLGFDQKIDSINKDIHENKVKIPALRKQLNALHLQEIPGEESVGELMQLTKEELKEVDIKELQYKVSLLEDKLRASHPNLSVIQEYKHKEIQYLQRVAELESSTEKRNEMRRNYDMLRKNRFNEFMRGFSIITSKLKEMYQMITLGGDAELELVDSLDPFSEGINFSVRPPKKTWKIISNLSGGEKTLSSLALVFALHYYKPTPLYVMDEIDAALDFKNVSIVGHYIKERTKNAQFIIISLRSNMFELADRLVGIFKIYNCTHSITINPKLYGVPASLGSQHTQRQLASQAFSQASQTPAVRESISPDRERRRKTPHRDRQCTDSTEGSLTPVVSRQDTSAVAEAESAEKCKTAAYPPSGIFWFDELIVLQYAFCLSLWASRLYCCQCCRQ</sequence>
<dbReference type="Gene3D" id="3.30.70.1620">
    <property type="match status" value="1"/>
</dbReference>
<feature type="region of interest" description="Disordered" evidence="13">
    <location>
        <begin position="1"/>
        <end position="46"/>
    </location>
</feature>
<evidence type="ECO:0000256" key="1">
    <source>
        <dbReference type="ARBA" id="ARBA00004123"/>
    </source>
</evidence>
<keyword evidence="6" id="KW-0067">ATP-binding</keyword>
<evidence type="ECO:0000313" key="15">
    <source>
        <dbReference type="EMBL" id="GFG37539.1"/>
    </source>
</evidence>
<dbReference type="SMART" id="SM00968">
    <property type="entry name" value="SMC_hinge"/>
    <property type="match status" value="1"/>
</dbReference>
<evidence type="ECO:0000256" key="13">
    <source>
        <dbReference type="SAM" id="MobiDB-lite"/>
    </source>
</evidence>
<keyword evidence="9 11" id="KW-0539">Nucleus</keyword>
<evidence type="ECO:0000313" key="16">
    <source>
        <dbReference type="Proteomes" id="UP000502823"/>
    </source>
</evidence>
<feature type="domain" description="SMC hinge" evidence="14">
    <location>
        <begin position="602"/>
        <end position="718"/>
    </location>
</feature>
<keyword evidence="16" id="KW-1185">Reference proteome</keyword>
<dbReference type="SUPFAM" id="SSF75553">
    <property type="entry name" value="Smc hinge domain"/>
    <property type="match status" value="1"/>
</dbReference>
<reference evidence="16" key="1">
    <citation type="submission" date="2020-01" db="EMBL/GenBank/DDBJ databases">
        <title>Draft genome sequence of the Termite Coptotermes fromosanus.</title>
        <authorList>
            <person name="Itakura S."/>
            <person name="Yosikawa Y."/>
            <person name="Umezawa K."/>
        </authorList>
    </citation>
    <scope>NUCLEOTIDE SEQUENCE [LARGE SCALE GENOMIC DNA]</scope>
</reference>
<dbReference type="InterPro" id="IPR027417">
    <property type="entry name" value="P-loop_NTPase"/>
</dbReference>
<evidence type="ECO:0000256" key="12">
    <source>
        <dbReference type="SAM" id="Coils"/>
    </source>
</evidence>
<dbReference type="FunFam" id="1.20.1060.20:FF:000003">
    <property type="entry name" value="Structural maintenance of chromosomes 4"/>
    <property type="match status" value="1"/>
</dbReference>
<keyword evidence="8" id="KW-0226">DNA condensation</keyword>
<gene>
    <name evidence="15" type="ORF">Cfor_09589</name>
</gene>
<comment type="subcellular location">
    <subcellularLocation>
        <location evidence="1 11">Nucleus</location>
    </subcellularLocation>
</comment>
<feature type="compositionally biased region" description="Polar residues" evidence="13">
    <location>
        <begin position="1325"/>
        <end position="1335"/>
    </location>
</feature>
<dbReference type="FunFam" id="3.40.50.300:FF:000481">
    <property type="entry name" value="Structural maintenance of chromosomes 4"/>
    <property type="match status" value="1"/>
</dbReference>
<dbReference type="GO" id="GO:0005524">
    <property type="term" value="F:ATP binding"/>
    <property type="evidence" value="ECO:0007669"/>
    <property type="project" value="UniProtKB-KW"/>
</dbReference>
<dbReference type="Gene3D" id="3.40.50.300">
    <property type="entry name" value="P-loop containing nucleotide triphosphate hydrolases"/>
    <property type="match status" value="2"/>
</dbReference>
<evidence type="ECO:0000256" key="8">
    <source>
        <dbReference type="ARBA" id="ARBA00023067"/>
    </source>
</evidence>
<accession>A0A6L2PYF5</accession>
<dbReference type="InterPro" id="IPR024704">
    <property type="entry name" value="SMC"/>
</dbReference>
<evidence type="ECO:0000256" key="10">
    <source>
        <dbReference type="ARBA" id="ARBA00023306"/>
    </source>
</evidence>
<dbReference type="FunFam" id="3.40.50.300:FF:000585">
    <property type="entry name" value="Structural maintenance of chromosomes 4"/>
    <property type="match status" value="1"/>
</dbReference>
<dbReference type="Pfam" id="PF02463">
    <property type="entry name" value="SMC_N"/>
    <property type="match status" value="1"/>
</dbReference>
<dbReference type="GO" id="GO:0051301">
    <property type="term" value="P:cell division"/>
    <property type="evidence" value="ECO:0007669"/>
    <property type="project" value="UniProtKB-KW"/>
</dbReference>
<dbReference type="Pfam" id="PF06470">
    <property type="entry name" value="SMC_hinge"/>
    <property type="match status" value="1"/>
</dbReference>
<dbReference type="FunCoup" id="A0A6L2PYF5">
    <property type="interactions" value="1271"/>
</dbReference>
<feature type="coiled-coil region" evidence="12">
    <location>
        <begin position="768"/>
        <end position="1005"/>
    </location>
</feature>
<evidence type="ECO:0000256" key="2">
    <source>
        <dbReference type="ARBA" id="ARBA00006005"/>
    </source>
</evidence>
<comment type="caution">
    <text evidence="15">The sequence shown here is derived from an EMBL/GenBank/DDBJ whole genome shotgun (WGS) entry which is preliminary data.</text>
</comment>
<feature type="coiled-coil region" evidence="12">
    <location>
        <begin position="358"/>
        <end position="420"/>
    </location>
</feature>
<dbReference type="SUPFAM" id="SSF52540">
    <property type="entry name" value="P-loop containing nucleoside triphosphate hydrolases"/>
    <property type="match status" value="1"/>
</dbReference>
<dbReference type="PANTHER" id="PTHR18937:SF172">
    <property type="entry name" value="STRUCTURAL MAINTENANCE OF CHROMOSOMES PROTEIN"/>
    <property type="match status" value="1"/>
</dbReference>
<evidence type="ECO:0000256" key="9">
    <source>
        <dbReference type="ARBA" id="ARBA00023242"/>
    </source>
</evidence>
<evidence type="ECO:0000256" key="4">
    <source>
        <dbReference type="ARBA" id="ARBA00022741"/>
    </source>
</evidence>
<keyword evidence="5" id="KW-0498">Mitosis</keyword>
<keyword evidence="4" id="KW-0547">Nucleotide-binding</keyword>
<dbReference type="InterPro" id="IPR003395">
    <property type="entry name" value="RecF/RecN/SMC_N"/>
</dbReference>
<dbReference type="GO" id="GO:0005634">
    <property type="term" value="C:nucleus"/>
    <property type="evidence" value="ECO:0007669"/>
    <property type="project" value="UniProtKB-SubCell"/>
</dbReference>
<name>A0A6L2PYF5_COPFO</name>
<dbReference type="OrthoDB" id="5575062at2759"/>